<protein>
    <submittedName>
        <fullName evidence="1">Uncharacterized protein</fullName>
    </submittedName>
</protein>
<dbReference type="EMBL" id="QGNW01000024">
    <property type="protein sequence ID" value="RVX13561.1"/>
    <property type="molecule type" value="Genomic_DNA"/>
</dbReference>
<evidence type="ECO:0000313" key="2">
    <source>
        <dbReference type="Proteomes" id="UP000288805"/>
    </source>
</evidence>
<reference evidence="1 2" key="1">
    <citation type="journal article" date="2018" name="PLoS Genet.">
        <title>Population sequencing reveals clonal diversity and ancestral inbreeding in the grapevine cultivar Chardonnay.</title>
        <authorList>
            <person name="Roach M.J."/>
            <person name="Johnson D.L."/>
            <person name="Bohlmann J."/>
            <person name="van Vuuren H.J."/>
            <person name="Jones S.J."/>
            <person name="Pretorius I.S."/>
            <person name="Schmidt S.A."/>
            <person name="Borneman A.R."/>
        </authorList>
    </citation>
    <scope>NUCLEOTIDE SEQUENCE [LARGE SCALE GENOMIC DNA]</scope>
    <source>
        <strain evidence="2">cv. Chardonnay</strain>
        <tissue evidence="1">Leaf</tissue>
    </source>
</reference>
<dbReference type="Proteomes" id="UP000288805">
    <property type="component" value="Unassembled WGS sequence"/>
</dbReference>
<sequence>MRVKQCGSISSSRWLMKPKEAFPMGLSTTGSSTYDGWKLDDASYFDRRETRRSSLPHAYDETTQRAIKMSMSFGYDSFARFVGAVTTYDTHFLLVFFPFYLAKPKIGQPHWHSLKEKGNLMDLVDPRLGLDFNKEEIMVMINSALLCTNDIVYDPNAPCDDLKLKEMEEHYHYIQEKSMGLALL</sequence>
<gene>
    <name evidence="1" type="ORF">CK203_021000</name>
</gene>
<organism evidence="1 2">
    <name type="scientific">Vitis vinifera</name>
    <name type="common">Grape</name>
    <dbReference type="NCBI Taxonomy" id="29760"/>
    <lineage>
        <taxon>Eukaryota</taxon>
        <taxon>Viridiplantae</taxon>
        <taxon>Streptophyta</taxon>
        <taxon>Embryophyta</taxon>
        <taxon>Tracheophyta</taxon>
        <taxon>Spermatophyta</taxon>
        <taxon>Magnoliopsida</taxon>
        <taxon>eudicotyledons</taxon>
        <taxon>Gunneridae</taxon>
        <taxon>Pentapetalae</taxon>
        <taxon>rosids</taxon>
        <taxon>Vitales</taxon>
        <taxon>Vitaceae</taxon>
        <taxon>Viteae</taxon>
        <taxon>Vitis</taxon>
    </lineage>
</organism>
<evidence type="ECO:0000313" key="1">
    <source>
        <dbReference type="EMBL" id="RVX13561.1"/>
    </source>
</evidence>
<comment type="caution">
    <text evidence="1">The sequence shown here is derived from an EMBL/GenBank/DDBJ whole genome shotgun (WGS) entry which is preliminary data.</text>
</comment>
<proteinExistence type="predicted"/>
<name>A0A438JX83_VITVI</name>
<dbReference type="AlphaFoldDB" id="A0A438JX83"/>
<accession>A0A438JX83</accession>